<dbReference type="CDD" id="cd02511">
    <property type="entry name" value="Beta4Glucosyltransferase"/>
    <property type="match status" value="1"/>
</dbReference>
<dbReference type="GO" id="GO:0016740">
    <property type="term" value="F:transferase activity"/>
    <property type="evidence" value="ECO:0007669"/>
    <property type="project" value="UniProtKB-KW"/>
</dbReference>
<dbReference type="PANTHER" id="PTHR43630:SF2">
    <property type="entry name" value="GLYCOSYLTRANSFERASE"/>
    <property type="match status" value="1"/>
</dbReference>
<dbReference type="RefSeq" id="WP_183960034.1">
    <property type="nucleotide sequence ID" value="NZ_JACHHP010000002.1"/>
</dbReference>
<evidence type="ECO:0000313" key="4">
    <source>
        <dbReference type="Proteomes" id="UP000521199"/>
    </source>
</evidence>
<feature type="domain" description="Glycosyltransferase 2-like" evidence="2">
    <location>
        <begin position="8"/>
        <end position="106"/>
    </location>
</feature>
<reference evidence="3 4" key="1">
    <citation type="submission" date="2020-08" db="EMBL/GenBank/DDBJ databases">
        <title>Genomic Encyclopedia of Type Strains, Phase IV (KMG-IV): sequencing the most valuable type-strain genomes for metagenomic binning, comparative biology and taxonomic classification.</title>
        <authorList>
            <person name="Goeker M."/>
        </authorList>
    </citation>
    <scope>NUCLEOTIDE SEQUENCE [LARGE SCALE GENOMIC DNA]</scope>
    <source>
        <strain evidence="3 4">DSM 24163</strain>
    </source>
</reference>
<comment type="similarity">
    <text evidence="1">Belongs to the glycosyltransferase 2 family. WaaE/KdtX subfamily.</text>
</comment>
<evidence type="ECO:0000256" key="1">
    <source>
        <dbReference type="ARBA" id="ARBA00038494"/>
    </source>
</evidence>
<dbReference type="InterPro" id="IPR001173">
    <property type="entry name" value="Glyco_trans_2-like"/>
</dbReference>
<name>A0A7W8D643_9GAMM</name>
<dbReference type="Proteomes" id="UP000521199">
    <property type="component" value="Unassembled WGS sequence"/>
</dbReference>
<dbReference type="SUPFAM" id="SSF53448">
    <property type="entry name" value="Nucleotide-diphospho-sugar transferases"/>
    <property type="match status" value="1"/>
</dbReference>
<comment type="caution">
    <text evidence="3">The sequence shown here is derived from an EMBL/GenBank/DDBJ whole genome shotgun (WGS) entry which is preliminary data.</text>
</comment>
<accession>A0A7W8D643</accession>
<dbReference type="InterPro" id="IPR029044">
    <property type="entry name" value="Nucleotide-diphossugar_trans"/>
</dbReference>
<sequence length="269" mass="30447">MATPAPLSACIVAFNEADRIAACLASLAFCDEIVVVDSHSTDATREIAAAHGARVIVRDWPGYRAQKQFALEACAHDWVLSLDADEVVSDALRREVEAVRARGFDAGTAGYSMPRCTEYFGRMIRHGSWYPDRKLRLVDRRRARWGGREIHEKMVADGPVTALSGDIEHHSYRDLADQIARLERYAELMARALHAEGRRARWWHLALSPLWRGFRDLVLKRGLLEGWRGFAIACIEMNYVRQKFLKLWLLERGLPISARDRLPPGGTTP</sequence>
<keyword evidence="4" id="KW-1185">Reference proteome</keyword>
<dbReference type="EMBL" id="JACHHP010000002">
    <property type="protein sequence ID" value="MBB5207480.1"/>
    <property type="molecule type" value="Genomic_DNA"/>
</dbReference>
<organism evidence="3 4">
    <name type="scientific">Chiayiivirga flava</name>
    <dbReference type="NCBI Taxonomy" id="659595"/>
    <lineage>
        <taxon>Bacteria</taxon>
        <taxon>Pseudomonadati</taxon>
        <taxon>Pseudomonadota</taxon>
        <taxon>Gammaproteobacteria</taxon>
        <taxon>Lysobacterales</taxon>
        <taxon>Lysobacteraceae</taxon>
        <taxon>Chiayiivirga</taxon>
    </lineage>
</organism>
<proteinExistence type="inferred from homology"/>
<dbReference type="PANTHER" id="PTHR43630">
    <property type="entry name" value="POLY-BETA-1,6-N-ACETYL-D-GLUCOSAMINE SYNTHASE"/>
    <property type="match status" value="1"/>
</dbReference>
<keyword evidence="3" id="KW-0808">Transferase</keyword>
<dbReference type="Gene3D" id="3.90.550.10">
    <property type="entry name" value="Spore Coat Polysaccharide Biosynthesis Protein SpsA, Chain A"/>
    <property type="match status" value="1"/>
</dbReference>
<protein>
    <submittedName>
        <fullName evidence="3">Glycosyltransferase involved in cell wall biosynthesis</fullName>
    </submittedName>
</protein>
<evidence type="ECO:0000259" key="2">
    <source>
        <dbReference type="Pfam" id="PF00535"/>
    </source>
</evidence>
<gene>
    <name evidence="3" type="ORF">HNQ52_001009</name>
</gene>
<dbReference type="Pfam" id="PF00535">
    <property type="entry name" value="Glycos_transf_2"/>
    <property type="match status" value="1"/>
</dbReference>
<evidence type="ECO:0000313" key="3">
    <source>
        <dbReference type="EMBL" id="MBB5207480.1"/>
    </source>
</evidence>
<dbReference type="AlphaFoldDB" id="A0A7W8D643"/>